<dbReference type="STRING" id="583355.Caka_2590"/>
<feature type="transmembrane region" description="Helical" evidence="2">
    <location>
        <begin position="317"/>
        <end position="338"/>
    </location>
</feature>
<evidence type="ECO:0000256" key="1">
    <source>
        <dbReference type="SAM" id="MobiDB-lite"/>
    </source>
</evidence>
<feature type="transmembrane region" description="Helical" evidence="2">
    <location>
        <begin position="382"/>
        <end position="404"/>
    </location>
</feature>
<dbReference type="KEGG" id="caa:Caka_2590"/>
<evidence type="ECO:0000313" key="3">
    <source>
        <dbReference type="EMBL" id="ADE55606.1"/>
    </source>
</evidence>
<feature type="transmembrane region" description="Helical" evidence="2">
    <location>
        <begin position="220"/>
        <end position="237"/>
    </location>
</feature>
<keyword evidence="2" id="KW-0812">Transmembrane</keyword>
<evidence type="ECO:0008006" key="5">
    <source>
        <dbReference type="Google" id="ProtNLM"/>
    </source>
</evidence>
<proteinExistence type="predicted"/>
<feature type="transmembrane region" description="Helical" evidence="2">
    <location>
        <begin position="177"/>
        <end position="208"/>
    </location>
</feature>
<keyword evidence="4" id="KW-1185">Reference proteome</keyword>
<feature type="transmembrane region" description="Helical" evidence="2">
    <location>
        <begin position="29"/>
        <end position="52"/>
    </location>
</feature>
<dbReference type="EMBL" id="CP001998">
    <property type="protein sequence ID" value="ADE55606.1"/>
    <property type="molecule type" value="Genomic_DNA"/>
</dbReference>
<organism evidence="3 4">
    <name type="scientific">Coraliomargarita akajimensis (strain DSM 45221 / IAM 15411 / JCM 23193 / KCTC 12865 / 04OKA010-24)</name>
    <dbReference type="NCBI Taxonomy" id="583355"/>
    <lineage>
        <taxon>Bacteria</taxon>
        <taxon>Pseudomonadati</taxon>
        <taxon>Verrucomicrobiota</taxon>
        <taxon>Opitutia</taxon>
        <taxon>Puniceicoccales</taxon>
        <taxon>Coraliomargaritaceae</taxon>
        <taxon>Coraliomargarita</taxon>
    </lineage>
</organism>
<dbReference type="HOGENOM" id="CLU_512602_0_0_0"/>
<feature type="transmembrane region" description="Helical" evidence="2">
    <location>
        <begin position="289"/>
        <end position="310"/>
    </location>
</feature>
<sequence>MAVPEETSPSPLAPQSKAERDRSGRVSPLSYLILAVSILSVLGSMLGSDFLWSDYDAVQRSRHTELQAWTDAWTADYLRTDDPISLSSYRLEDQLPGSLPFNHRAINVLIHIGSAGLILRLMRQLNVRGALLCSLVFALHPAVVQTLFWPGHRTELLGLLFILLALNFGQAKGKRVYYLLTIATTIVALFIHPAALAIPVLLALIIYFKQRQFSIVQYNRILPILCIVLFVAAWKAPEPSPIGTAETTPIATLGHASQNFFFFFKQALAPIQPSLFYPYDDSPNNQRNLGVGLLPFSLLLPFYIVALIKFRENWSRGLIFGLTAFLVLLTPSLLTQNWNLDGTKAHEDHGLYIALPALMVLIVAGSRAAVVRAEIAGAGLWYTAVGLILTIEVLTAGAFAYTLGSQQRMWTLQSDQWPEQWQPKAALVEYIDTHAPDQLTARERIQLLEQVVERKPDRWTDQYKLLDSYLEVGERNNALKQYRLIVKQGNPDNDFLENAARYFESKGFSREATAARRQMNSTVPSVESSTQ</sequence>
<accession>D5EP96</accession>
<reference evidence="3 4" key="1">
    <citation type="journal article" date="2010" name="Stand. Genomic Sci.">
        <title>Complete genome sequence of Coraliomargarita akajimensis type strain (04OKA010-24).</title>
        <authorList>
            <person name="Mavromatis K."/>
            <person name="Abt B."/>
            <person name="Brambilla E."/>
            <person name="Lapidus A."/>
            <person name="Copeland A."/>
            <person name="Deshpande S."/>
            <person name="Nolan M."/>
            <person name="Lucas S."/>
            <person name="Tice H."/>
            <person name="Cheng J.F."/>
            <person name="Han C."/>
            <person name="Detter J.C."/>
            <person name="Woyke T."/>
            <person name="Goodwin L."/>
            <person name="Pitluck S."/>
            <person name="Held B."/>
            <person name="Brettin T."/>
            <person name="Tapia R."/>
            <person name="Ivanova N."/>
            <person name="Mikhailova N."/>
            <person name="Pati A."/>
            <person name="Liolios K."/>
            <person name="Chen A."/>
            <person name="Palaniappan K."/>
            <person name="Land M."/>
            <person name="Hauser L."/>
            <person name="Chang Y.J."/>
            <person name="Jeffries C.D."/>
            <person name="Rohde M."/>
            <person name="Goker M."/>
            <person name="Bristow J."/>
            <person name="Eisen J.A."/>
            <person name="Markowitz V."/>
            <person name="Hugenholtz P."/>
            <person name="Klenk H.P."/>
            <person name="Kyrpides N.C."/>
        </authorList>
    </citation>
    <scope>NUCLEOTIDE SEQUENCE [LARGE SCALE GENOMIC DNA]</scope>
    <source>
        <strain evidence="4">DSM 45221 / IAM 15411 / JCM 23193 / KCTC 12865</strain>
    </source>
</reference>
<evidence type="ECO:0000313" key="4">
    <source>
        <dbReference type="Proteomes" id="UP000000925"/>
    </source>
</evidence>
<dbReference type="AlphaFoldDB" id="D5EP96"/>
<feature type="region of interest" description="Disordered" evidence="1">
    <location>
        <begin position="1"/>
        <end position="21"/>
    </location>
</feature>
<protein>
    <recommendedName>
        <fullName evidence="5">Glycosyltransferase RgtA/B/C/D-like domain-containing protein</fullName>
    </recommendedName>
</protein>
<dbReference type="Proteomes" id="UP000000925">
    <property type="component" value="Chromosome"/>
</dbReference>
<feature type="transmembrane region" description="Helical" evidence="2">
    <location>
        <begin position="129"/>
        <end position="149"/>
    </location>
</feature>
<dbReference type="eggNOG" id="COG1807">
    <property type="taxonomic scope" value="Bacteria"/>
</dbReference>
<gene>
    <name evidence="3" type="ordered locus">Caka_2590</name>
</gene>
<evidence type="ECO:0000256" key="2">
    <source>
        <dbReference type="SAM" id="Phobius"/>
    </source>
</evidence>
<feature type="transmembrane region" description="Helical" evidence="2">
    <location>
        <begin position="350"/>
        <end position="370"/>
    </location>
</feature>
<dbReference type="OrthoDB" id="194796at2"/>
<keyword evidence="2" id="KW-0472">Membrane</keyword>
<name>D5EP96_CORAD</name>
<keyword evidence="2" id="KW-1133">Transmembrane helix</keyword>